<reference evidence="1" key="1">
    <citation type="submission" date="2021-04" db="EMBL/GenBank/DDBJ databases">
        <title>Isolation of p-tert-butylphenol degrading bacteria Sphingobium phenoxybenzoativorans Tas13 from active sludge.</title>
        <authorList>
            <person name="Li Y."/>
        </authorList>
    </citation>
    <scope>NUCLEOTIDE SEQUENCE</scope>
    <source>
        <strain evidence="1">Tas13</strain>
    </source>
</reference>
<organism evidence="1 2">
    <name type="scientific">Sphingobium phenoxybenzoativorans</name>
    <dbReference type="NCBI Taxonomy" id="1592790"/>
    <lineage>
        <taxon>Bacteria</taxon>
        <taxon>Pseudomonadati</taxon>
        <taxon>Pseudomonadota</taxon>
        <taxon>Alphaproteobacteria</taxon>
        <taxon>Sphingomonadales</taxon>
        <taxon>Sphingomonadaceae</taxon>
        <taxon>Sphingobium</taxon>
    </lineage>
</organism>
<dbReference type="Proteomes" id="UP000681425">
    <property type="component" value="Chromosome"/>
</dbReference>
<sequence length="85" mass="9588">MSLYEGSQPHEDAMSYHIERRSFGDLGPAMDMLRNEDVRDMIACAPCGKPAGEYCGHWHGQADMPVICVHRRMQAAKALRRERAA</sequence>
<name>A0A975K3T4_9SPHN</name>
<protein>
    <submittedName>
        <fullName evidence="1">Uncharacterized protein</fullName>
    </submittedName>
</protein>
<proteinExistence type="predicted"/>
<dbReference type="EMBL" id="CP073910">
    <property type="protein sequence ID" value="QUT04022.1"/>
    <property type="molecule type" value="Genomic_DNA"/>
</dbReference>
<accession>A0A975K3T4</accession>
<dbReference type="RefSeq" id="WP_212607917.1">
    <property type="nucleotide sequence ID" value="NZ_CP073910.1"/>
</dbReference>
<dbReference type="KEGG" id="spph:KFK14_12785"/>
<evidence type="ECO:0000313" key="2">
    <source>
        <dbReference type="Proteomes" id="UP000681425"/>
    </source>
</evidence>
<gene>
    <name evidence="1" type="ORF">KFK14_12785</name>
</gene>
<keyword evidence="2" id="KW-1185">Reference proteome</keyword>
<dbReference type="AlphaFoldDB" id="A0A975K3T4"/>
<evidence type="ECO:0000313" key="1">
    <source>
        <dbReference type="EMBL" id="QUT04022.1"/>
    </source>
</evidence>